<evidence type="ECO:0000313" key="4">
    <source>
        <dbReference type="EMBL" id="MDT0619429.1"/>
    </source>
</evidence>
<dbReference type="PROSITE" id="PS50076">
    <property type="entry name" value="DNAJ_2"/>
    <property type="match status" value="1"/>
</dbReference>
<dbReference type="SUPFAM" id="SSF49493">
    <property type="entry name" value="HSP40/DnaJ peptide-binding domain"/>
    <property type="match status" value="2"/>
</dbReference>
<dbReference type="InterPro" id="IPR001623">
    <property type="entry name" value="DnaJ_domain"/>
</dbReference>
<dbReference type="SMART" id="SM00271">
    <property type="entry name" value="DnaJ"/>
    <property type="match status" value="1"/>
</dbReference>
<dbReference type="RefSeq" id="WP_311659862.1">
    <property type="nucleotide sequence ID" value="NZ_JAVRHY010000014.1"/>
</dbReference>
<dbReference type="InterPro" id="IPR002939">
    <property type="entry name" value="DnaJ_C"/>
</dbReference>
<keyword evidence="1" id="KW-0143">Chaperone</keyword>
<dbReference type="CDD" id="cd06257">
    <property type="entry name" value="DnaJ"/>
    <property type="match status" value="1"/>
</dbReference>
<protein>
    <submittedName>
        <fullName evidence="4">DnaJ C-terminal domain-containing protein</fullName>
    </submittedName>
</protein>
<dbReference type="CDD" id="cd10747">
    <property type="entry name" value="DnaJ_C"/>
    <property type="match status" value="1"/>
</dbReference>
<dbReference type="PANTHER" id="PTHR43096">
    <property type="entry name" value="DNAJ HOMOLOG 1, MITOCHONDRIAL-RELATED"/>
    <property type="match status" value="1"/>
</dbReference>
<proteinExistence type="predicted"/>
<dbReference type="PROSITE" id="PS00636">
    <property type="entry name" value="DNAJ_1"/>
    <property type="match status" value="1"/>
</dbReference>
<feature type="region of interest" description="Disordered" evidence="2">
    <location>
        <begin position="66"/>
        <end position="95"/>
    </location>
</feature>
<dbReference type="Gene3D" id="2.60.260.20">
    <property type="entry name" value="Urease metallochaperone UreE, N-terminal domain"/>
    <property type="match status" value="2"/>
</dbReference>
<accession>A0ABU3BAD8</accession>
<keyword evidence="5" id="KW-1185">Reference proteome</keyword>
<comment type="caution">
    <text evidence="4">The sequence shown here is derived from an EMBL/GenBank/DDBJ whole genome shotgun (WGS) entry which is preliminary data.</text>
</comment>
<evidence type="ECO:0000313" key="5">
    <source>
        <dbReference type="Proteomes" id="UP001259982"/>
    </source>
</evidence>
<evidence type="ECO:0000256" key="2">
    <source>
        <dbReference type="SAM" id="MobiDB-lite"/>
    </source>
</evidence>
<dbReference type="Gene3D" id="1.10.287.110">
    <property type="entry name" value="DnaJ domain"/>
    <property type="match status" value="1"/>
</dbReference>
<dbReference type="InterPro" id="IPR008971">
    <property type="entry name" value="HSP40/DnaJ_pept-bd"/>
</dbReference>
<dbReference type="InterPro" id="IPR018253">
    <property type="entry name" value="DnaJ_domain_CS"/>
</dbReference>
<gene>
    <name evidence="4" type="ORF">RM531_13205</name>
</gene>
<dbReference type="Pfam" id="PF00226">
    <property type="entry name" value="DnaJ"/>
    <property type="match status" value="1"/>
</dbReference>
<dbReference type="Pfam" id="PF01556">
    <property type="entry name" value="DnaJ_C"/>
    <property type="match status" value="1"/>
</dbReference>
<dbReference type="SUPFAM" id="SSF46565">
    <property type="entry name" value="Chaperone J-domain"/>
    <property type="match status" value="1"/>
</dbReference>
<evidence type="ECO:0000256" key="1">
    <source>
        <dbReference type="ARBA" id="ARBA00023186"/>
    </source>
</evidence>
<feature type="domain" description="J" evidence="3">
    <location>
        <begin position="5"/>
        <end position="69"/>
    </location>
</feature>
<dbReference type="Proteomes" id="UP001259982">
    <property type="component" value="Unassembled WGS sequence"/>
</dbReference>
<organism evidence="4 5">
    <name type="scientific">Spectribacter acetivorans</name>
    <dbReference type="NCBI Taxonomy" id="3075603"/>
    <lineage>
        <taxon>Bacteria</taxon>
        <taxon>Pseudomonadati</taxon>
        <taxon>Pseudomonadota</taxon>
        <taxon>Gammaproteobacteria</taxon>
        <taxon>Salinisphaerales</taxon>
        <taxon>Salinisphaeraceae</taxon>
        <taxon>Spectribacter</taxon>
    </lineage>
</organism>
<reference evidence="4 5" key="1">
    <citation type="submission" date="2023-09" db="EMBL/GenBank/DDBJ databases">
        <authorList>
            <person name="Rey-Velasco X."/>
        </authorList>
    </citation>
    <scope>NUCLEOTIDE SEQUENCE [LARGE SCALE GENOMIC DNA]</scope>
    <source>
        <strain evidence="4 5">P385</strain>
    </source>
</reference>
<dbReference type="PRINTS" id="PR00625">
    <property type="entry name" value="JDOMAIN"/>
</dbReference>
<dbReference type="PANTHER" id="PTHR43096:SF52">
    <property type="entry name" value="DNAJ HOMOLOG 1, MITOCHONDRIAL-RELATED"/>
    <property type="match status" value="1"/>
</dbReference>
<evidence type="ECO:0000259" key="3">
    <source>
        <dbReference type="PROSITE" id="PS50076"/>
    </source>
</evidence>
<sequence>MEFKNYYDILGVSPEAGDDDIRRAYRKLARKYHPDVSEEADAETRFKDVSEAYEVLKDPEKRAAFDQVRRQPGGGRTDGGWQPPPGFEQGFGFGGGGFTASDPSGFSDFFDTLFGGRAGGAGGFSMRGADQRAAIRIDLDTAHRGGVRKLSLSEPDARGQSRTRTLNVRIPAGVTDGQHIRLRGQGGAGAGGGPSGDMILEVEIESDPRFSLEGRDVHVTLPVAPWEAALGATIQVPTLEGRVDLKVPAGAQSGKRLRLKGRGLAGKHPGDQYVTLRIVNPPADTDAARAAFRRLADEVPFDPRAEQEG</sequence>
<name>A0ABU3BAD8_9GAMM</name>
<dbReference type="InterPro" id="IPR036869">
    <property type="entry name" value="J_dom_sf"/>
</dbReference>
<dbReference type="EMBL" id="JAVRHY010000014">
    <property type="protein sequence ID" value="MDT0619429.1"/>
    <property type="molecule type" value="Genomic_DNA"/>
</dbReference>